<evidence type="ECO:0000256" key="4">
    <source>
        <dbReference type="ARBA" id="ARBA00022617"/>
    </source>
</evidence>
<feature type="region of interest" description="Disordered" evidence="13">
    <location>
        <begin position="1186"/>
        <end position="1214"/>
    </location>
</feature>
<dbReference type="Gene3D" id="6.10.140.1330">
    <property type="match status" value="1"/>
</dbReference>
<dbReference type="GO" id="GO:0020037">
    <property type="term" value="F:heme binding"/>
    <property type="evidence" value="ECO:0007669"/>
    <property type="project" value="InterPro"/>
</dbReference>
<keyword evidence="17" id="KW-1185">Reference proteome</keyword>
<dbReference type="Gene3D" id="1.10.630.10">
    <property type="entry name" value="Cytochrome P450"/>
    <property type="match status" value="3"/>
</dbReference>
<dbReference type="PANTHER" id="PTHR24296">
    <property type="entry name" value="CYTOCHROME P450"/>
    <property type="match status" value="1"/>
</dbReference>
<dbReference type="GO" id="GO:0005506">
    <property type="term" value="F:iron ion binding"/>
    <property type="evidence" value="ECO:0007669"/>
    <property type="project" value="InterPro"/>
</dbReference>
<name>A0A6A3C370_HIBSY</name>
<feature type="transmembrane region" description="Helical" evidence="14">
    <location>
        <begin position="837"/>
        <end position="857"/>
    </location>
</feature>
<evidence type="ECO:0000256" key="10">
    <source>
        <dbReference type="ARBA" id="ARBA00023033"/>
    </source>
</evidence>
<dbReference type="GO" id="GO:0015297">
    <property type="term" value="F:antiporter activity"/>
    <property type="evidence" value="ECO:0007669"/>
    <property type="project" value="InterPro"/>
</dbReference>
<feature type="transmembrane region" description="Helical" evidence="14">
    <location>
        <begin position="1020"/>
        <end position="1038"/>
    </location>
</feature>
<dbReference type="Pfam" id="PF00999">
    <property type="entry name" value="Na_H_Exchanger"/>
    <property type="match status" value="1"/>
</dbReference>
<feature type="transmembrane region" description="Helical" evidence="14">
    <location>
        <begin position="979"/>
        <end position="1000"/>
    </location>
</feature>
<dbReference type="GO" id="GO:0016020">
    <property type="term" value="C:membrane"/>
    <property type="evidence" value="ECO:0007669"/>
    <property type="project" value="UniProtKB-SubCell"/>
</dbReference>
<keyword evidence="7 14" id="KW-1133">Transmembrane helix</keyword>
<dbReference type="Pfam" id="PF00067">
    <property type="entry name" value="p450"/>
    <property type="match status" value="2"/>
</dbReference>
<evidence type="ECO:0000256" key="12">
    <source>
        <dbReference type="PIRSR" id="PIRSR602401-1"/>
    </source>
</evidence>
<dbReference type="SUPFAM" id="SSF48264">
    <property type="entry name" value="Cytochrome P450"/>
    <property type="match status" value="3"/>
</dbReference>
<evidence type="ECO:0000256" key="5">
    <source>
        <dbReference type="ARBA" id="ARBA00022692"/>
    </source>
</evidence>
<feature type="domain" description="Cation/H+ exchanger transmembrane" evidence="15">
    <location>
        <begin position="832"/>
        <end position="974"/>
    </location>
</feature>
<organism evidence="16 17">
    <name type="scientific">Hibiscus syriacus</name>
    <name type="common">Rose of Sharon</name>
    <dbReference type="NCBI Taxonomy" id="106335"/>
    <lineage>
        <taxon>Eukaryota</taxon>
        <taxon>Viridiplantae</taxon>
        <taxon>Streptophyta</taxon>
        <taxon>Embryophyta</taxon>
        <taxon>Tracheophyta</taxon>
        <taxon>Spermatophyta</taxon>
        <taxon>Magnoliopsida</taxon>
        <taxon>eudicotyledons</taxon>
        <taxon>Gunneridae</taxon>
        <taxon>Pentapetalae</taxon>
        <taxon>rosids</taxon>
        <taxon>malvids</taxon>
        <taxon>Malvales</taxon>
        <taxon>Malvaceae</taxon>
        <taxon>Malvoideae</taxon>
        <taxon>Hibiscus</taxon>
    </lineage>
</organism>
<evidence type="ECO:0000256" key="13">
    <source>
        <dbReference type="SAM" id="MobiDB-lite"/>
    </source>
</evidence>
<dbReference type="EMBL" id="VEPZ02000514">
    <property type="protein sequence ID" value="KAE8723635.1"/>
    <property type="molecule type" value="Genomic_DNA"/>
</dbReference>
<feature type="binding site" description="axial binding residue" evidence="12">
    <location>
        <position position="408"/>
    </location>
    <ligand>
        <name>heme</name>
        <dbReference type="ChEBI" id="CHEBI:30413"/>
    </ligand>
    <ligandPart>
        <name>Fe</name>
        <dbReference type="ChEBI" id="CHEBI:18248"/>
    </ligandPart>
</feature>
<proteinExistence type="inferred from homology"/>
<evidence type="ECO:0000256" key="11">
    <source>
        <dbReference type="ARBA" id="ARBA00023136"/>
    </source>
</evidence>
<dbReference type="GO" id="GO:0016705">
    <property type="term" value="F:oxidoreductase activity, acting on paired donors, with incorporation or reduction of molecular oxygen"/>
    <property type="evidence" value="ECO:0007669"/>
    <property type="project" value="InterPro"/>
</dbReference>
<dbReference type="AlphaFoldDB" id="A0A6A3C370"/>
<evidence type="ECO:0000256" key="9">
    <source>
        <dbReference type="ARBA" id="ARBA00023004"/>
    </source>
</evidence>
<feature type="transmembrane region" description="Helical" evidence="14">
    <location>
        <begin position="877"/>
        <end position="905"/>
    </location>
</feature>
<evidence type="ECO:0000313" key="17">
    <source>
        <dbReference type="Proteomes" id="UP000436088"/>
    </source>
</evidence>
<dbReference type="InterPro" id="IPR002401">
    <property type="entry name" value="Cyt_P450_E_grp-I"/>
</dbReference>
<comment type="cofactor">
    <cofactor evidence="1 12">
        <name>heme</name>
        <dbReference type="ChEBI" id="CHEBI:30413"/>
    </cofactor>
</comment>
<gene>
    <name evidence="16" type="ORF">F3Y22_tig00012104pilonHSYRG00028</name>
</gene>
<feature type="transmembrane region" description="Helical" evidence="14">
    <location>
        <begin position="1088"/>
        <end position="1107"/>
    </location>
</feature>
<protein>
    <submittedName>
        <fullName evidence="16">Sodium/hydrogen exchanger 5</fullName>
    </submittedName>
</protein>
<evidence type="ECO:0000256" key="8">
    <source>
        <dbReference type="ARBA" id="ARBA00023002"/>
    </source>
</evidence>
<comment type="caution">
    <text evidence="16">The sequence shown here is derived from an EMBL/GenBank/DDBJ whole genome shotgun (WGS) entry which is preliminary data.</text>
</comment>
<evidence type="ECO:0000256" key="7">
    <source>
        <dbReference type="ARBA" id="ARBA00022989"/>
    </source>
</evidence>
<evidence type="ECO:0000313" key="16">
    <source>
        <dbReference type="EMBL" id="KAE8723635.1"/>
    </source>
</evidence>
<dbReference type="InterPro" id="IPR006153">
    <property type="entry name" value="Cation/H_exchanger_TM"/>
</dbReference>
<accession>A0A6A3C370</accession>
<keyword evidence="6 12" id="KW-0479">Metal-binding</keyword>
<dbReference type="InterPro" id="IPR001128">
    <property type="entry name" value="Cyt_P450"/>
</dbReference>
<feature type="transmembrane region" description="Helical" evidence="14">
    <location>
        <begin position="917"/>
        <end position="940"/>
    </location>
</feature>
<keyword evidence="5 14" id="KW-0812">Transmembrane</keyword>
<dbReference type="Proteomes" id="UP000436088">
    <property type="component" value="Unassembled WGS sequence"/>
</dbReference>
<keyword evidence="9 12" id="KW-0408">Iron</keyword>
<dbReference type="PRINTS" id="PR00463">
    <property type="entry name" value="EP450I"/>
</dbReference>
<evidence type="ECO:0000256" key="6">
    <source>
        <dbReference type="ARBA" id="ARBA00022723"/>
    </source>
</evidence>
<keyword evidence="11 14" id="KW-0472">Membrane</keyword>
<feature type="transmembrane region" description="Helical" evidence="14">
    <location>
        <begin position="1050"/>
        <end position="1068"/>
    </location>
</feature>
<evidence type="ECO:0000259" key="15">
    <source>
        <dbReference type="Pfam" id="PF00999"/>
    </source>
</evidence>
<keyword evidence="10" id="KW-0503">Monooxygenase</keyword>
<dbReference type="InterPro" id="IPR036396">
    <property type="entry name" value="Cyt_P450_sf"/>
</dbReference>
<evidence type="ECO:0000256" key="1">
    <source>
        <dbReference type="ARBA" id="ARBA00001971"/>
    </source>
</evidence>
<comment type="subcellular location">
    <subcellularLocation>
        <location evidence="2">Membrane</location>
        <topology evidence="2">Multi-pass membrane protein</topology>
    </subcellularLocation>
</comment>
<feature type="transmembrane region" description="Helical" evidence="14">
    <location>
        <begin position="808"/>
        <end position="830"/>
    </location>
</feature>
<reference evidence="16" key="1">
    <citation type="submission" date="2019-09" db="EMBL/GenBank/DDBJ databases">
        <title>Draft genome information of white flower Hibiscus syriacus.</title>
        <authorList>
            <person name="Kim Y.-M."/>
        </authorList>
    </citation>
    <scope>NUCLEOTIDE SEQUENCE [LARGE SCALE GENOMIC DNA]</scope>
    <source>
        <strain evidence="16">YM2019G1</strain>
    </source>
</reference>
<sequence>MPIECSIFFTDMLKSNGGTFKIIGPWFASSDFVLTAHPMNINNVFCKNHVNYVKGPELRQILEPYEGIIISDSDVWKRQKKVLMSFFKYNKKSAAYMDRILLQVLKGSLFPVLDHFQTLGTEVNLEDVLGRFNYDYMCLLGFGFNPKTLSAELPVVEITEALGHIDEALVHRRVVPQMIWKLQKWLQIGKEKKLNRGLKMVDDFSYKHISSIRDELRRSKAMADDRFDALTAFMVEEEASYVSEMGKSDKFLRDVVYDFLTVGKDSTTAGLTCFLWLVSTHPWVETQILEEIKANCPESNDGKVVYFTPEELNKFVYLRAAFCETLRLYPSVPLDFRSSIAPDVLPSGDRIGPNTRILISLYSMGRSEEIWGEDCMEFRPERWISEVGDFVPKPASMYLPFGVRQRACLGKELSLKMMNTVAINVLRHYEVKVVEDQKVAMTNKVLALTTQHGLKNGGSQRWESSSPDRHPYLPFGVGQRASLGKELSLKMINTVAINVLRHYEVRVVEDQKVAMTNKVLALTTQHGLKVRINKRKIGSPQNRNSTVSIWLVVGMLPALASNADRMLDFFTDMLKSNGGVQVPGTLYMTGLELKQILELYEGMNTSDSHVWKRLRKLFLSFLKYKNKSAAYMDRILQQVLEGSLVPVLDHFQRLGTEVDLEDMLPRRDEIRRSKAMADDRFNALTAFMMEEKSDKFLRDFTFDLLTVGKDTTTIGLTCFLWLVAMHPRDETKILEIKANCPETNDGKTVYLTSEELNKRHRKNSPSPRPLSQVFLDRLILVKRLCFLKIVKMENSTAEKGIPGQEQQAAGVGILLQIMMLVLSFVVGHVLRRHKFYYLPEASASLLIGLIVGGLANISDTETSIRSSISFPSVVKPFFSNFGAIVTFAILGTFIASVVTGVLVYLGGLMYLMYRLPFVECLMFGALISATDPVTVLSIFQELGTDMNLYALVFGESVLNDAMAISLYRSVLTFGLTEISYMLAEGLSLSGIVSILFTGMVMKHYTYSNLSENSQRFVSDFFHLISSLAETFIFIYMGFDIAMEKHSWSHVGLSFSQLATNVFSSAYLVNLVRPSHRQIPLKHQKALCYSGLRGAMAFALALHLFMIFRKDMVLLIGGSTGTMLEALQVVGDGHDAHLGEGFDGSNGYIPTTCDEDGTPGSKIGMKLRELHKSAASFSEIDRNYLTPFFTSQNGDDEEDDDPMPGSRRGGFRGQS</sequence>
<evidence type="ECO:0000256" key="14">
    <source>
        <dbReference type="SAM" id="Phobius"/>
    </source>
</evidence>
<evidence type="ECO:0000256" key="3">
    <source>
        <dbReference type="ARBA" id="ARBA00010617"/>
    </source>
</evidence>
<keyword evidence="8" id="KW-0560">Oxidoreductase</keyword>
<dbReference type="GO" id="GO:0004497">
    <property type="term" value="F:monooxygenase activity"/>
    <property type="evidence" value="ECO:0007669"/>
    <property type="project" value="UniProtKB-KW"/>
</dbReference>
<dbReference type="GO" id="GO:1902600">
    <property type="term" value="P:proton transmembrane transport"/>
    <property type="evidence" value="ECO:0007669"/>
    <property type="project" value="InterPro"/>
</dbReference>
<keyword evidence="4 12" id="KW-0349">Heme</keyword>
<evidence type="ECO:0000256" key="2">
    <source>
        <dbReference type="ARBA" id="ARBA00004141"/>
    </source>
</evidence>
<comment type="similarity">
    <text evidence="3">Belongs to the cytochrome P450 family.</text>
</comment>